<sequence>MTTSWLSSFLYFVSVCFLCSPGTLAGKWVPFEFVGRNAAISGPPTWFEMEAVHYDFCFKKCLVIKCHYVEFLNLSASGDIWSCKLYGIVKKVTDYLVSKIGSKLYKAVNQYKDCDSWLQSGYKTSGVYEITFDERLQDVYCEMDVTKNKGWIIIQKRFDGSVDFDRLWTDYKNGFGNVEGEYWLGLENIHKLTDGRHMNIKLEAHSFQGQSQFAVYKNFSIENEANFYRLHAGVFDRGFVSDPDNWLIGDNMEFSTVDKDRDIYQSHCAANFPSGWWHKSCFLMNFNGVYRQTEVTPSFAQGIVWKSWIEWEKSLKSVSMAVRRLV</sequence>
<dbReference type="PROSITE" id="PS51406">
    <property type="entry name" value="FIBRINOGEN_C_2"/>
    <property type="match status" value="1"/>
</dbReference>
<dbReference type="Gene3D" id="3.90.215.10">
    <property type="entry name" value="Gamma Fibrinogen, chain A, domain 1"/>
    <property type="match status" value="1"/>
</dbReference>
<evidence type="ECO:0000256" key="2">
    <source>
        <dbReference type="ARBA" id="ARBA00022525"/>
    </source>
</evidence>
<dbReference type="Proteomes" id="UP000594262">
    <property type="component" value="Unplaced"/>
</dbReference>
<dbReference type="Gene3D" id="4.10.530.10">
    <property type="entry name" value="Gamma-fibrinogen Carboxyl Terminal Fragment, domain 2"/>
    <property type="match status" value="1"/>
</dbReference>
<organism evidence="9 10">
    <name type="scientific">Clytia hemisphaerica</name>
    <dbReference type="NCBI Taxonomy" id="252671"/>
    <lineage>
        <taxon>Eukaryota</taxon>
        <taxon>Metazoa</taxon>
        <taxon>Cnidaria</taxon>
        <taxon>Hydrozoa</taxon>
        <taxon>Hydroidolina</taxon>
        <taxon>Leptothecata</taxon>
        <taxon>Obeliida</taxon>
        <taxon>Clytiidae</taxon>
        <taxon>Clytia</taxon>
    </lineage>
</organism>
<evidence type="ECO:0000256" key="7">
    <source>
        <dbReference type="SAM" id="SignalP"/>
    </source>
</evidence>
<dbReference type="PANTHER" id="PTHR47221:SF6">
    <property type="entry name" value="FIBRINOGEN ALPHA CHAIN"/>
    <property type="match status" value="1"/>
</dbReference>
<name>A0A7M5WRD0_9CNID</name>
<dbReference type="SMART" id="SM00186">
    <property type="entry name" value="FBG"/>
    <property type="match status" value="1"/>
</dbReference>
<dbReference type="AlphaFoldDB" id="A0A7M5WRD0"/>
<keyword evidence="6" id="KW-0325">Glycoprotein</keyword>
<dbReference type="PANTHER" id="PTHR47221">
    <property type="entry name" value="FIBRINOGEN ALPHA CHAIN"/>
    <property type="match status" value="1"/>
</dbReference>
<dbReference type="InterPro" id="IPR036056">
    <property type="entry name" value="Fibrinogen-like_C"/>
</dbReference>
<keyword evidence="5" id="KW-1015">Disulfide bond</keyword>
<dbReference type="GO" id="GO:0005576">
    <property type="term" value="C:extracellular region"/>
    <property type="evidence" value="ECO:0007669"/>
    <property type="project" value="UniProtKB-SubCell"/>
</dbReference>
<dbReference type="CDD" id="cd00087">
    <property type="entry name" value="FReD"/>
    <property type="match status" value="1"/>
</dbReference>
<evidence type="ECO:0000256" key="6">
    <source>
        <dbReference type="ARBA" id="ARBA00023180"/>
    </source>
</evidence>
<dbReference type="OrthoDB" id="7735550at2759"/>
<evidence type="ECO:0000256" key="3">
    <source>
        <dbReference type="ARBA" id="ARBA00022729"/>
    </source>
</evidence>
<keyword evidence="3 7" id="KW-0732">Signal</keyword>
<feature type="signal peptide" evidence="7">
    <location>
        <begin position="1"/>
        <end position="25"/>
    </location>
</feature>
<feature type="domain" description="Fibrinogen C-terminal" evidence="8">
    <location>
        <begin position="105"/>
        <end position="326"/>
    </location>
</feature>
<dbReference type="InterPro" id="IPR002181">
    <property type="entry name" value="Fibrinogen_a/b/g_C_dom"/>
</dbReference>
<dbReference type="SUPFAM" id="SSF56496">
    <property type="entry name" value="Fibrinogen C-terminal domain-like"/>
    <property type="match status" value="1"/>
</dbReference>
<dbReference type="GeneID" id="136798426"/>
<evidence type="ECO:0000256" key="1">
    <source>
        <dbReference type="ARBA" id="ARBA00004613"/>
    </source>
</evidence>
<dbReference type="RefSeq" id="XP_066911134.1">
    <property type="nucleotide sequence ID" value="XM_067055033.1"/>
</dbReference>
<dbReference type="InterPro" id="IPR037579">
    <property type="entry name" value="FIB_ANG-like"/>
</dbReference>
<dbReference type="EnsemblMetazoa" id="CLYHEMT005497.1">
    <property type="protein sequence ID" value="CLYHEMP005497.1"/>
    <property type="gene ID" value="CLYHEMG005497"/>
</dbReference>
<dbReference type="InterPro" id="IPR014716">
    <property type="entry name" value="Fibrinogen_a/b/g_C_1"/>
</dbReference>
<evidence type="ECO:0000256" key="4">
    <source>
        <dbReference type="ARBA" id="ARBA00023054"/>
    </source>
</evidence>
<keyword evidence="10" id="KW-1185">Reference proteome</keyword>
<protein>
    <recommendedName>
        <fullName evidence="8">Fibrinogen C-terminal domain-containing protein</fullName>
    </recommendedName>
</protein>
<evidence type="ECO:0000256" key="5">
    <source>
        <dbReference type="ARBA" id="ARBA00023157"/>
    </source>
</evidence>
<accession>A0A7M5WRD0</accession>
<proteinExistence type="predicted"/>
<comment type="subcellular location">
    <subcellularLocation>
        <location evidence="1">Secreted</location>
    </subcellularLocation>
</comment>
<evidence type="ECO:0000259" key="8">
    <source>
        <dbReference type="PROSITE" id="PS51406"/>
    </source>
</evidence>
<feature type="chain" id="PRO_5029820752" description="Fibrinogen C-terminal domain-containing protein" evidence="7">
    <location>
        <begin position="26"/>
        <end position="326"/>
    </location>
</feature>
<dbReference type="Pfam" id="PF00147">
    <property type="entry name" value="Fibrinogen_C"/>
    <property type="match status" value="1"/>
</dbReference>
<evidence type="ECO:0000313" key="10">
    <source>
        <dbReference type="Proteomes" id="UP000594262"/>
    </source>
</evidence>
<keyword evidence="4" id="KW-0175">Coiled coil</keyword>
<keyword evidence="2" id="KW-0964">Secreted</keyword>
<reference evidence="9" key="1">
    <citation type="submission" date="2021-01" db="UniProtKB">
        <authorList>
            <consortium name="EnsemblMetazoa"/>
        </authorList>
    </citation>
    <scope>IDENTIFICATION</scope>
</reference>
<evidence type="ECO:0000313" key="9">
    <source>
        <dbReference type="EnsemblMetazoa" id="CLYHEMP005497.1"/>
    </source>
</evidence>